<gene>
    <name evidence="3" type="ORF">ATZ33_03625</name>
    <name evidence="4" type="ORF">RV15_GL000901</name>
</gene>
<dbReference type="EMBL" id="JXLC01000016">
    <property type="protein sequence ID" value="OJG91271.1"/>
    <property type="molecule type" value="Genomic_DNA"/>
</dbReference>
<dbReference type="PANTHER" id="PTHR47307:SF1">
    <property type="entry name" value="GLUTATHIONE-REGULATED POTASSIUM-EFFLUX SYSTEM ANCILLARY PROTEIN KEFG"/>
    <property type="match status" value="1"/>
</dbReference>
<dbReference type="GO" id="GO:0009055">
    <property type="term" value="F:electron transfer activity"/>
    <property type="evidence" value="ECO:0007669"/>
    <property type="project" value="TreeGrafter"/>
</dbReference>
<sequence length="181" mass="21332">MGKTILILAHPNLEQSTMNSYLIEELKKEHLNLEIHHIDQLYPTGEIDVAAEKEMLMSADLIMFQFPIFWYNAPHSLRNWLEVMLEKDWAYGANFALTGKKIVLIMTAGGTEATYQYNHSNSRNIENYMYGFYEMFRTVRTDYVDSFYIFESNANLEGDRLPNEYKQYLHFIQEMLTNQST</sequence>
<dbReference type="Pfam" id="PF02525">
    <property type="entry name" value="Flavodoxin_2"/>
    <property type="match status" value="1"/>
</dbReference>
<proteinExistence type="predicted"/>
<dbReference type="InterPro" id="IPR029039">
    <property type="entry name" value="Flavoprotein-like_sf"/>
</dbReference>
<dbReference type="EMBL" id="CP013614">
    <property type="protein sequence ID" value="ALS00492.1"/>
    <property type="molecule type" value="Genomic_DNA"/>
</dbReference>
<reference evidence="4 6" key="1">
    <citation type="submission" date="2014-12" db="EMBL/GenBank/DDBJ databases">
        <title>Draft genome sequences of 29 type strains of Enterococci.</title>
        <authorList>
            <person name="Zhong Z."/>
            <person name="Sun Z."/>
            <person name="Liu W."/>
            <person name="Zhang W."/>
            <person name="Zhang H."/>
        </authorList>
    </citation>
    <scope>NUCLEOTIDE SEQUENCE [LARGE SCALE GENOMIC DNA]</scope>
    <source>
        <strain evidence="4 6">DSM 22801</strain>
    </source>
</reference>
<feature type="domain" description="Flavodoxin-like fold" evidence="2">
    <location>
        <begin position="3"/>
        <end position="168"/>
    </location>
</feature>
<dbReference type="Gene3D" id="3.40.50.360">
    <property type="match status" value="1"/>
</dbReference>
<name>A0A0S3K883_9ENTE</name>
<protein>
    <recommendedName>
        <fullName evidence="2">Flavodoxin-like fold domain-containing protein</fullName>
    </recommendedName>
</protein>
<evidence type="ECO:0000313" key="6">
    <source>
        <dbReference type="Proteomes" id="UP000183039"/>
    </source>
</evidence>
<dbReference type="RefSeq" id="WP_071878208.1">
    <property type="nucleotide sequence ID" value="NZ_JXLC01000016.1"/>
</dbReference>
<evidence type="ECO:0000313" key="5">
    <source>
        <dbReference type="Proteomes" id="UP000065511"/>
    </source>
</evidence>
<evidence type="ECO:0000313" key="3">
    <source>
        <dbReference type="EMBL" id="ALS00492.1"/>
    </source>
</evidence>
<dbReference type="Proteomes" id="UP000065511">
    <property type="component" value="Chromosome"/>
</dbReference>
<dbReference type="AlphaFoldDB" id="A0A0S3K883"/>
<reference evidence="3 5" key="2">
    <citation type="submission" date="2015-12" db="EMBL/GenBank/DDBJ databases">
        <authorList>
            <person name="Lauer A."/>
            <person name="Humrighouse B."/>
            <person name="Loparev V."/>
            <person name="Shewmaker P.L."/>
            <person name="Whitney A.M."/>
            <person name="McLaughlin R.W."/>
        </authorList>
    </citation>
    <scope>NUCLEOTIDE SEQUENCE [LARGE SCALE GENOMIC DNA]</scope>
    <source>
        <strain evidence="3 5">LMG 23085</strain>
    </source>
</reference>
<dbReference type="InterPro" id="IPR003680">
    <property type="entry name" value="Flavodoxin_fold"/>
</dbReference>
<evidence type="ECO:0000256" key="1">
    <source>
        <dbReference type="ARBA" id="ARBA00023002"/>
    </source>
</evidence>
<accession>A0A0S3K883</accession>
<dbReference type="GO" id="GO:0010181">
    <property type="term" value="F:FMN binding"/>
    <property type="evidence" value="ECO:0007669"/>
    <property type="project" value="TreeGrafter"/>
</dbReference>
<keyword evidence="1" id="KW-0560">Oxidoreductase</keyword>
<dbReference type="Proteomes" id="UP000183039">
    <property type="component" value="Unassembled WGS sequence"/>
</dbReference>
<dbReference type="SUPFAM" id="SSF52218">
    <property type="entry name" value="Flavoproteins"/>
    <property type="match status" value="1"/>
</dbReference>
<dbReference type="InterPro" id="IPR046980">
    <property type="entry name" value="KefG/KefF"/>
</dbReference>
<dbReference type="GO" id="GO:0003955">
    <property type="term" value="F:NAD(P)H dehydrogenase (quinone) activity"/>
    <property type="evidence" value="ECO:0007669"/>
    <property type="project" value="TreeGrafter"/>
</dbReference>
<dbReference type="OrthoDB" id="9798454at2"/>
<dbReference type="KEGG" id="ess:ATZ33_03625"/>
<keyword evidence="5" id="KW-1185">Reference proteome</keyword>
<organism evidence="4 6">
    <name type="scientific">Enterococcus silesiacus</name>
    <dbReference type="NCBI Taxonomy" id="332949"/>
    <lineage>
        <taxon>Bacteria</taxon>
        <taxon>Bacillati</taxon>
        <taxon>Bacillota</taxon>
        <taxon>Bacilli</taxon>
        <taxon>Lactobacillales</taxon>
        <taxon>Enterococcaceae</taxon>
        <taxon>Enterococcus</taxon>
    </lineage>
</organism>
<evidence type="ECO:0000313" key="4">
    <source>
        <dbReference type="EMBL" id="OJG91271.1"/>
    </source>
</evidence>
<dbReference type="PANTHER" id="PTHR47307">
    <property type="entry name" value="GLUTATHIONE-REGULATED POTASSIUM-EFFLUX SYSTEM ANCILLARY PROTEIN KEFG"/>
    <property type="match status" value="1"/>
</dbReference>
<evidence type="ECO:0000259" key="2">
    <source>
        <dbReference type="Pfam" id="PF02525"/>
    </source>
</evidence>